<evidence type="ECO:0000313" key="2">
    <source>
        <dbReference type="EMBL" id="AYF74087.1"/>
    </source>
</evidence>
<name>A0A386ZA13_9NOCA</name>
<proteinExistence type="predicted"/>
<dbReference type="Proteomes" id="UP000267164">
    <property type="component" value="Chromosome"/>
</dbReference>
<dbReference type="OrthoDB" id="9792276at2"/>
<feature type="compositionally biased region" description="Low complexity" evidence="1">
    <location>
        <begin position="191"/>
        <end position="222"/>
    </location>
</feature>
<evidence type="ECO:0000256" key="1">
    <source>
        <dbReference type="SAM" id="MobiDB-lite"/>
    </source>
</evidence>
<dbReference type="InterPro" id="IPR013785">
    <property type="entry name" value="Aldolase_TIM"/>
</dbReference>
<sequence>MTVAHELSALTRLFDLWLAGEVLQRPPAPLDTYVEIAARYLTGARGPEYLDRREWLPVMLVNTDGSCFTYGEPYGDPAWSIGTVFTDRFAEMLAGPVFERCAVAAERRVARNCLSCPFFDACGASLMAETESRERDGTAIRCRPGRLDSLAAPAWLLDACAALRAAAATGDERALDAEIDAPAGASKDPCSTAAPWTAARPSPSAATAAGSDSTWTTGPTRP</sequence>
<protein>
    <submittedName>
        <fullName evidence="2">Uncharacterized protein</fullName>
    </submittedName>
</protein>
<feature type="region of interest" description="Disordered" evidence="1">
    <location>
        <begin position="180"/>
        <end position="222"/>
    </location>
</feature>
<reference evidence="2 3" key="1">
    <citation type="submission" date="2018-09" db="EMBL/GenBank/DDBJ databases">
        <title>Nocardia yunnanensis sp. nov., an actinomycete isolated from a soil sample.</title>
        <authorList>
            <person name="Zhang J."/>
        </authorList>
    </citation>
    <scope>NUCLEOTIDE SEQUENCE [LARGE SCALE GENOMIC DNA]</scope>
    <source>
        <strain evidence="2 3">CFHS0054</strain>
    </source>
</reference>
<dbReference type="KEGG" id="nyu:D7D52_09660"/>
<organism evidence="2 3">
    <name type="scientific">Nocardia yunnanensis</name>
    <dbReference type="NCBI Taxonomy" id="2382165"/>
    <lineage>
        <taxon>Bacteria</taxon>
        <taxon>Bacillati</taxon>
        <taxon>Actinomycetota</taxon>
        <taxon>Actinomycetes</taxon>
        <taxon>Mycobacteriales</taxon>
        <taxon>Nocardiaceae</taxon>
        <taxon>Nocardia</taxon>
    </lineage>
</organism>
<dbReference type="AlphaFoldDB" id="A0A386ZA13"/>
<evidence type="ECO:0000313" key="3">
    <source>
        <dbReference type="Proteomes" id="UP000267164"/>
    </source>
</evidence>
<dbReference type="Gene3D" id="3.20.20.70">
    <property type="entry name" value="Aldolase class I"/>
    <property type="match status" value="1"/>
</dbReference>
<accession>A0A386ZA13</accession>
<gene>
    <name evidence="2" type="ORF">D7D52_09660</name>
</gene>
<dbReference type="EMBL" id="CP032568">
    <property type="protein sequence ID" value="AYF74087.1"/>
    <property type="molecule type" value="Genomic_DNA"/>
</dbReference>
<keyword evidence="3" id="KW-1185">Reference proteome</keyword>